<dbReference type="OrthoDB" id="9813793at2"/>
<dbReference type="RefSeq" id="WP_072674085.1">
    <property type="nucleotide sequence ID" value="NZ_FRDF01000008.1"/>
</dbReference>
<organism evidence="4 5">
    <name type="scientific">Erythrobacter sanguineus</name>
    <dbReference type="NCBI Taxonomy" id="198312"/>
    <lineage>
        <taxon>Bacteria</taxon>
        <taxon>Pseudomonadati</taxon>
        <taxon>Pseudomonadota</taxon>
        <taxon>Alphaproteobacteria</taxon>
        <taxon>Sphingomonadales</taxon>
        <taxon>Erythrobacteraceae</taxon>
        <taxon>Erythrobacter/Porphyrobacter group</taxon>
        <taxon>Erythrobacter</taxon>
    </lineage>
</organism>
<dbReference type="AlphaFoldDB" id="A0A1M7SEN0"/>
<evidence type="ECO:0000313" key="5">
    <source>
        <dbReference type="Proteomes" id="UP000184391"/>
    </source>
</evidence>
<evidence type="ECO:0000313" key="4">
    <source>
        <dbReference type="EMBL" id="SHN56921.1"/>
    </source>
</evidence>
<evidence type="ECO:0000256" key="2">
    <source>
        <dbReference type="SAM" id="Coils"/>
    </source>
</evidence>
<evidence type="ECO:0000259" key="3">
    <source>
        <dbReference type="Pfam" id="PF10073"/>
    </source>
</evidence>
<dbReference type="InterPro" id="IPR046367">
    <property type="entry name" value="GapR-like_DNA-bd"/>
</dbReference>
<dbReference type="STRING" id="198312.SAMN02745193_01539"/>
<comment type="similarity">
    <text evidence="1">Belongs to the UPF0335 family.</text>
</comment>
<proteinExistence type="inferred from homology"/>
<dbReference type="HAMAP" id="MF_00797">
    <property type="entry name" value="UPF0335"/>
    <property type="match status" value="1"/>
</dbReference>
<sequence>MSDNANASDDRLRLLIERIERLEEEKKGIADDIRDVYAEAKAVGYDPKIMRQIVRLRKMKPDDRSEQDMLLETYKNALGMG</sequence>
<feature type="domain" description="GapR-like DNA-binding" evidence="3">
    <location>
        <begin position="9"/>
        <end position="79"/>
    </location>
</feature>
<dbReference type="NCBIfam" id="NF010247">
    <property type="entry name" value="PRK13694.1"/>
    <property type="match status" value="1"/>
</dbReference>
<protein>
    <recommendedName>
        <fullName evidence="1">UPF0335 protein SAMN02745193_01539</fullName>
    </recommendedName>
</protein>
<name>A0A1M7SEN0_9SPHN</name>
<dbReference type="Pfam" id="PF10073">
    <property type="entry name" value="GapR_DNA-bd"/>
    <property type="match status" value="1"/>
</dbReference>
<feature type="coiled-coil region" evidence="2">
    <location>
        <begin position="5"/>
        <end position="39"/>
    </location>
</feature>
<evidence type="ECO:0000256" key="1">
    <source>
        <dbReference type="HAMAP-Rule" id="MF_00797"/>
    </source>
</evidence>
<keyword evidence="5" id="KW-1185">Reference proteome</keyword>
<dbReference type="Proteomes" id="UP000184391">
    <property type="component" value="Unassembled WGS sequence"/>
</dbReference>
<dbReference type="InterPro" id="IPR018753">
    <property type="entry name" value="GapR-like"/>
</dbReference>
<keyword evidence="2" id="KW-0175">Coiled coil</keyword>
<reference evidence="5" key="1">
    <citation type="submission" date="2016-12" db="EMBL/GenBank/DDBJ databases">
        <authorList>
            <person name="Varghese N."/>
            <person name="Submissions S."/>
        </authorList>
    </citation>
    <scope>NUCLEOTIDE SEQUENCE [LARGE SCALE GENOMIC DNA]</scope>
    <source>
        <strain evidence="5">DSM 11032</strain>
    </source>
</reference>
<accession>A0A1M7SEN0</accession>
<gene>
    <name evidence="4" type="ORF">SAMN02745193_01539</name>
</gene>
<dbReference type="GO" id="GO:0003677">
    <property type="term" value="F:DNA binding"/>
    <property type="evidence" value="ECO:0007669"/>
    <property type="project" value="InterPro"/>
</dbReference>
<dbReference type="EMBL" id="FRDF01000008">
    <property type="protein sequence ID" value="SHN56921.1"/>
    <property type="molecule type" value="Genomic_DNA"/>
</dbReference>